<evidence type="ECO:0000256" key="4">
    <source>
        <dbReference type="RuleBase" id="RU361169"/>
    </source>
</evidence>
<dbReference type="SMART" id="SM00710">
    <property type="entry name" value="PbH1"/>
    <property type="match status" value="6"/>
</dbReference>
<gene>
    <name evidence="5" type="ORF">ACFSJU_07975</name>
</gene>
<evidence type="ECO:0000256" key="3">
    <source>
        <dbReference type="ARBA" id="ARBA00023295"/>
    </source>
</evidence>
<protein>
    <submittedName>
        <fullName evidence="5">Glycoside hydrolase family 28 protein</fullName>
        <ecNumber evidence="5">3.2.1.-</ecNumber>
    </submittedName>
</protein>
<evidence type="ECO:0000313" key="5">
    <source>
        <dbReference type="EMBL" id="MFD2162328.1"/>
    </source>
</evidence>
<dbReference type="PANTHER" id="PTHR31339">
    <property type="entry name" value="PECTIN LYASE-RELATED"/>
    <property type="match status" value="1"/>
</dbReference>
<name>A0ABW4ZJT3_9SPHI</name>
<dbReference type="EC" id="3.2.1.-" evidence="5"/>
<keyword evidence="3 4" id="KW-0326">Glycosidase</keyword>
<evidence type="ECO:0000256" key="2">
    <source>
        <dbReference type="ARBA" id="ARBA00022801"/>
    </source>
</evidence>
<dbReference type="RefSeq" id="WP_255903834.1">
    <property type="nucleotide sequence ID" value="NZ_JAFMZO010000003.1"/>
</dbReference>
<evidence type="ECO:0000313" key="6">
    <source>
        <dbReference type="Proteomes" id="UP001597387"/>
    </source>
</evidence>
<comment type="similarity">
    <text evidence="1 4">Belongs to the glycosyl hydrolase 28 family.</text>
</comment>
<dbReference type="InterPro" id="IPR012334">
    <property type="entry name" value="Pectin_lyas_fold"/>
</dbReference>
<keyword evidence="2 4" id="KW-0378">Hydrolase</keyword>
<sequence>MKKTPQELENGQEKSSVVSDALSRRQWLGRVSFPAIAAVGASVMASPALAAQSFVQNSADANSGAKVYNIKDFGAKGDGKTLDTVAVQQAIDACTKDGGGMVLVPAGSFVIGTIELKSNVALHLSTQGRLLGSPDKKDYRAGKGVPEGNGNIVLLYAANADNISIEGRGTIDGNGVAFYTGQGDNTGPNSPGGGYFDRPHLVIFYKCNNLLLRDTFFTKSAYHCFRILHCEQVNIDGIRIYNRVNKNNDGFHFNSCKYVHITNCDVRCQDDACALFGSNQFVTVTNCSFSTRWSIFRFGGGEAQNIAVSNCLIYETYGCPIKISSGRARLENLTFSNIIMRNVTGPIGIGFSGSANRSTGAAHAENQPAEESFVRNITFNGIRATVVSTPVNHPDIPFDVKVYPGEQFSCITLNALGNNFIENVSFTDVHITYAGGGSKELAAKRDIPQTAREYFTVWDPEPSGPPAYGMYARNVKGLTLQNVRFEYQNAEARSAIVFDNVHDAAVSNLSVQGSAEAESTIRMVNSSEVLFAGTRLLSPARAFMKLEGSSARVTVDGGDISKATKPVIYGPGASEKSLKLRV</sequence>
<dbReference type="GO" id="GO:0016798">
    <property type="term" value="F:hydrolase activity, acting on glycosyl bonds"/>
    <property type="evidence" value="ECO:0007669"/>
    <property type="project" value="UniProtKB-KW"/>
</dbReference>
<dbReference type="InterPro" id="IPR006311">
    <property type="entry name" value="TAT_signal"/>
</dbReference>
<comment type="caution">
    <text evidence="5">The sequence shown here is derived from an EMBL/GenBank/DDBJ whole genome shotgun (WGS) entry which is preliminary data.</text>
</comment>
<dbReference type="Gene3D" id="2.160.20.10">
    <property type="entry name" value="Single-stranded right-handed beta-helix, Pectin lyase-like"/>
    <property type="match status" value="1"/>
</dbReference>
<dbReference type="InterPro" id="IPR006626">
    <property type="entry name" value="PbH1"/>
</dbReference>
<dbReference type="PROSITE" id="PS51318">
    <property type="entry name" value="TAT"/>
    <property type="match status" value="1"/>
</dbReference>
<dbReference type="InterPro" id="IPR051801">
    <property type="entry name" value="GH28_Enzymes"/>
</dbReference>
<evidence type="ECO:0000256" key="1">
    <source>
        <dbReference type="ARBA" id="ARBA00008834"/>
    </source>
</evidence>
<accession>A0ABW4ZJT3</accession>
<dbReference type="Pfam" id="PF00295">
    <property type="entry name" value="Glyco_hydro_28"/>
    <property type="match status" value="1"/>
</dbReference>
<dbReference type="InterPro" id="IPR011050">
    <property type="entry name" value="Pectin_lyase_fold/virulence"/>
</dbReference>
<proteinExistence type="inferred from homology"/>
<reference evidence="6" key="1">
    <citation type="journal article" date="2019" name="Int. J. Syst. Evol. Microbiol.">
        <title>The Global Catalogue of Microorganisms (GCM) 10K type strain sequencing project: providing services to taxonomists for standard genome sequencing and annotation.</title>
        <authorList>
            <consortium name="The Broad Institute Genomics Platform"/>
            <consortium name="The Broad Institute Genome Sequencing Center for Infectious Disease"/>
            <person name="Wu L."/>
            <person name="Ma J."/>
        </authorList>
    </citation>
    <scope>NUCLEOTIDE SEQUENCE [LARGE SCALE GENOMIC DNA]</scope>
    <source>
        <strain evidence="6">KCTC 42217</strain>
    </source>
</reference>
<keyword evidence="6" id="KW-1185">Reference proteome</keyword>
<dbReference type="SUPFAM" id="SSF51126">
    <property type="entry name" value="Pectin lyase-like"/>
    <property type="match status" value="1"/>
</dbReference>
<dbReference type="Proteomes" id="UP001597387">
    <property type="component" value="Unassembled WGS sequence"/>
</dbReference>
<dbReference type="InterPro" id="IPR000743">
    <property type="entry name" value="Glyco_hydro_28"/>
</dbReference>
<organism evidence="5 6">
    <name type="scientific">Paradesertivirga mongoliensis</name>
    <dbReference type="NCBI Taxonomy" id="2100740"/>
    <lineage>
        <taxon>Bacteria</taxon>
        <taxon>Pseudomonadati</taxon>
        <taxon>Bacteroidota</taxon>
        <taxon>Sphingobacteriia</taxon>
        <taxon>Sphingobacteriales</taxon>
        <taxon>Sphingobacteriaceae</taxon>
        <taxon>Paradesertivirga</taxon>
    </lineage>
</organism>
<dbReference type="EMBL" id="JBHUHZ010000001">
    <property type="protein sequence ID" value="MFD2162328.1"/>
    <property type="molecule type" value="Genomic_DNA"/>
</dbReference>
<dbReference type="PANTHER" id="PTHR31339:SF9">
    <property type="entry name" value="PLASMIN AND FIBRONECTIN-BINDING PROTEIN A"/>
    <property type="match status" value="1"/>
</dbReference>